<dbReference type="SMART" id="SM00978">
    <property type="entry name" value="Tim44"/>
    <property type="match status" value="1"/>
</dbReference>
<dbReference type="EMBL" id="JABFMT010000017">
    <property type="protein sequence ID" value="NUU03074.1"/>
    <property type="molecule type" value="Genomic_DNA"/>
</dbReference>
<gene>
    <name evidence="5" type="ORF">HNO84_15820</name>
</gene>
<dbReference type="RefSeq" id="WP_079218240.1">
    <property type="nucleotide sequence ID" value="NZ_CP018845.1"/>
</dbReference>
<keyword evidence="2" id="KW-1133">Transmembrane helix</keyword>
<evidence type="ECO:0000313" key="6">
    <source>
        <dbReference type="Proteomes" id="UP000536746"/>
    </source>
</evidence>
<comment type="caution">
    <text evidence="5">The sequence shown here is derived from an EMBL/GenBank/DDBJ whole genome shotgun (WGS) entry which is preliminary data.</text>
</comment>
<evidence type="ECO:0000313" key="5">
    <source>
        <dbReference type="EMBL" id="NUU03074.1"/>
    </source>
</evidence>
<keyword evidence="2" id="KW-0812">Transmembrane</keyword>
<dbReference type="InterPro" id="IPR032710">
    <property type="entry name" value="NTF2-like_dom_sf"/>
</dbReference>
<protein>
    <submittedName>
        <fullName evidence="5">Tim44 domain-containing protein</fullName>
    </submittedName>
</protein>
<feature type="transmembrane region" description="Helical" evidence="2">
    <location>
        <begin position="83"/>
        <end position="102"/>
    </location>
</feature>
<proteinExistence type="predicted"/>
<sequence length="330" mass="34468">MKKFMLALMLAITSLAMVVSPADAKRLGGGGSFGKQSSNYSRQATPSSPSYNQAPSAAPYRPSTPAATPQSVPPKPASPWRNVLGGALLGFGLGALMSHFGIGGALGGMLGSLLTIALLAFAVIFVIRLFSRNRYEQSNNPAYATPMPGPSPIGSAAAATPEIGSGLKDINPPPGYQTGAPAALQGNGVGAGGQPAGGAPARIEKWGIPADFDTAGFVRNAKTYFIRLQAAWDRADVNDIREFTSPEMFAELRMQLTERGPAPNATDVVQLEAELLGIEQLPYDYLATVRFQGLIKEAPDASAEPFAEIWNLSKPQNGGGGWVLAGIQQV</sequence>
<dbReference type="Proteomes" id="UP000536746">
    <property type="component" value="Unassembled WGS sequence"/>
</dbReference>
<name>A0ABX2LZG1_9BURK</name>
<feature type="domain" description="Tim44-like" evidence="4">
    <location>
        <begin position="199"/>
        <end position="329"/>
    </location>
</feature>
<keyword evidence="3" id="KW-0732">Signal</keyword>
<dbReference type="InterPro" id="IPR007379">
    <property type="entry name" value="Tim44-like_dom"/>
</dbReference>
<feature type="signal peptide" evidence="3">
    <location>
        <begin position="1"/>
        <end position="24"/>
    </location>
</feature>
<dbReference type="PANTHER" id="PTHR41542:SF1">
    <property type="entry name" value="BLL5807 PROTEIN"/>
    <property type="match status" value="1"/>
</dbReference>
<accession>A0ABX2LZG1</accession>
<dbReference type="SUPFAM" id="SSF54427">
    <property type="entry name" value="NTF2-like"/>
    <property type="match status" value="1"/>
</dbReference>
<feature type="compositionally biased region" description="Polar residues" evidence="1">
    <location>
        <begin position="34"/>
        <end position="55"/>
    </location>
</feature>
<feature type="region of interest" description="Disordered" evidence="1">
    <location>
        <begin position="33"/>
        <end position="77"/>
    </location>
</feature>
<dbReference type="PANTHER" id="PTHR41542">
    <property type="entry name" value="BLL5807 PROTEIN"/>
    <property type="match status" value="1"/>
</dbReference>
<evidence type="ECO:0000259" key="4">
    <source>
        <dbReference type="SMART" id="SM00978"/>
    </source>
</evidence>
<keyword evidence="2" id="KW-0472">Membrane</keyword>
<evidence type="ECO:0000256" key="1">
    <source>
        <dbReference type="SAM" id="MobiDB-lite"/>
    </source>
</evidence>
<reference evidence="5 6" key="1">
    <citation type="journal article" date="2020" name="Front. Plant Sci.">
        <title>Isolation of Rhizosphere Bacteria That Improve Quality and Water Stress Tolerance in Greenhouse Ornamentals.</title>
        <authorList>
            <person name="Nordstedt N.P."/>
            <person name="Jones M.L."/>
        </authorList>
    </citation>
    <scope>NUCLEOTIDE SEQUENCE [LARGE SCALE GENOMIC DNA]</scope>
    <source>
        <strain evidence="5 6">C6C2</strain>
    </source>
</reference>
<feature type="chain" id="PRO_5046915538" evidence="3">
    <location>
        <begin position="25"/>
        <end position="330"/>
    </location>
</feature>
<organism evidence="5 6">
    <name type="scientific">Herbaspirillum robiniae</name>
    <dbReference type="NCBI Taxonomy" id="2014887"/>
    <lineage>
        <taxon>Bacteria</taxon>
        <taxon>Pseudomonadati</taxon>
        <taxon>Pseudomonadota</taxon>
        <taxon>Betaproteobacteria</taxon>
        <taxon>Burkholderiales</taxon>
        <taxon>Oxalobacteraceae</taxon>
        <taxon>Herbaspirillum</taxon>
    </lineage>
</organism>
<feature type="transmembrane region" description="Helical" evidence="2">
    <location>
        <begin position="109"/>
        <end position="130"/>
    </location>
</feature>
<keyword evidence="6" id="KW-1185">Reference proteome</keyword>
<evidence type="ECO:0000256" key="3">
    <source>
        <dbReference type="SAM" id="SignalP"/>
    </source>
</evidence>
<evidence type="ECO:0000256" key="2">
    <source>
        <dbReference type="SAM" id="Phobius"/>
    </source>
</evidence>
<dbReference type="Pfam" id="PF04280">
    <property type="entry name" value="Tim44"/>
    <property type="match status" value="1"/>
</dbReference>